<proteinExistence type="predicted"/>
<keyword evidence="3" id="KW-1185">Reference proteome</keyword>
<feature type="region of interest" description="Disordered" evidence="1">
    <location>
        <begin position="212"/>
        <end position="303"/>
    </location>
</feature>
<feature type="compositionally biased region" description="Polar residues" evidence="1">
    <location>
        <begin position="294"/>
        <end position="303"/>
    </location>
</feature>
<feature type="compositionally biased region" description="Basic residues" evidence="1">
    <location>
        <begin position="284"/>
        <end position="293"/>
    </location>
</feature>
<evidence type="ECO:0000313" key="2">
    <source>
        <dbReference type="EMBL" id="CAF1476374.1"/>
    </source>
</evidence>
<protein>
    <submittedName>
        <fullName evidence="2">Uncharacterized protein</fullName>
    </submittedName>
</protein>
<feature type="compositionally biased region" description="Polar residues" evidence="1">
    <location>
        <begin position="251"/>
        <end position="263"/>
    </location>
</feature>
<organism evidence="2 3">
    <name type="scientific">Adineta steineri</name>
    <dbReference type="NCBI Taxonomy" id="433720"/>
    <lineage>
        <taxon>Eukaryota</taxon>
        <taxon>Metazoa</taxon>
        <taxon>Spiralia</taxon>
        <taxon>Gnathifera</taxon>
        <taxon>Rotifera</taxon>
        <taxon>Eurotatoria</taxon>
        <taxon>Bdelloidea</taxon>
        <taxon>Adinetida</taxon>
        <taxon>Adinetidae</taxon>
        <taxon>Adineta</taxon>
    </lineage>
</organism>
<dbReference type="EMBL" id="CAJNOM010000508">
    <property type="protein sequence ID" value="CAF1476374.1"/>
    <property type="molecule type" value="Genomic_DNA"/>
</dbReference>
<feature type="compositionally biased region" description="Low complexity" evidence="1">
    <location>
        <begin position="225"/>
        <end position="238"/>
    </location>
</feature>
<sequence length="478" mass="54334">MTSMLHSPRHSIFYMNDIQDLLKNQSENSLITLATYPSSSTTTATGLQYSNMRVTQRLHHYRSMKKQWQEVATFIQSNSSVFSTCTSSVLSSNVLPRTQKSTIESKDYYNNDCINTTIAIKDINEGNSIDLDPLYSRIQQDLIKLRKIIKNNQNKFQNNNSLLPLSNIRSLTKTTSIPTIFNDQENNSIKDIKKASSLNNLKPLDRVKISGYQMRSTKLPKSDSTDSGIGSNSSSTCSQYSKQQKPKRQNNSKTFNICNSRINPSPPPPPPPPVPVPYDCSLHRTPHLSKKKPNISSKPTQNIRSKQNLPSRLSLLVPQMPTVVTKKKSSSFNVQDTRSPLTRQLTRCEDLTTRLYTYAASTSSATPCSMMLKRNTSLLPILIQSSSCIGIQPRDTHSTKLDYNLDEEHKENLTPIKDNDDYYHLLDYKHLINRLPKSVISNCPRYGKDDYGILYDQLAHIRKKMPHSNIYDEYARNS</sequence>
<gene>
    <name evidence="2" type="ORF">QVE165_LOCUS41935</name>
</gene>
<dbReference type="OrthoDB" id="10062502at2759"/>
<feature type="compositionally biased region" description="Pro residues" evidence="1">
    <location>
        <begin position="264"/>
        <end position="276"/>
    </location>
</feature>
<comment type="caution">
    <text evidence="2">The sequence shown here is derived from an EMBL/GenBank/DDBJ whole genome shotgun (WGS) entry which is preliminary data.</text>
</comment>
<name>A0A815RE99_9BILA</name>
<dbReference type="AlphaFoldDB" id="A0A815RE99"/>
<evidence type="ECO:0000256" key="1">
    <source>
        <dbReference type="SAM" id="MobiDB-lite"/>
    </source>
</evidence>
<reference evidence="2" key="1">
    <citation type="submission" date="2021-02" db="EMBL/GenBank/DDBJ databases">
        <authorList>
            <person name="Nowell W R."/>
        </authorList>
    </citation>
    <scope>NUCLEOTIDE SEQUENCE</scope>
</reference>
<accession>A0A815RE99</accession>
<evidence type="ECO:0000313" key="3">
    <source>
        <dbReference type="Proteomes" id="UP000663832"/>
    </source>
</evidence>
<dbReference type="Proteomes" id="UP000663832">
    <property type="component" value="Unassembled WGS sequence"/>
</dbReference>